<organism evidence="1 2">
    <name type="scientific">Candidatus Kerfeldbacteria bacterium CG08_land_8_20_14_0_20_43_14</name>
    <dbReference type="NCBI Taxonomy" id="2014246"/>
    <lineage>
        <taxon>Bacteria</taxon>
        <taxon>Candidatus Kerfeldiibacteriota</taxon>
    </lineage>
</organism>
<protein>
    <recommendedName>
        <fullName evidence="3">HTH arsR-type domain-containing protein</fullName>
    </recommendedName>
</protein>
<reference evidence="2" key="1">
    <citation type="submission" date="2017-09" db="EMBL/GenBank/DDBJ databases">
        <title>Depth-based differentiation of microbial function through sediment-hosted aquifers and enrichment of novel symbionts in the deep terrestrial subsurface.</title>
        <authorList>
            <person name="Probst A.J."/>
            <person name="Ladd B."/>
            <person name="Jarett J.K."/>
            <person name="Geller-Mcgrath D.E."/>
            <person name="Sieber C.M.K."/>
            <person name="Emerson J.B."/>
            <person name="Anantharaman K."/>
            <person name="Thomas B.C."/>
            <person name="Malmstrom R."/>
            <person name="Stieglmeier M."/>
            <person name="Klingl A."/>
            <person name="Woyke T."/>
            <person name="Ryan C.M."/>
            <person name="Banfield J.F."/>
        </authorList>
    </citation>
    <scope>NUCLEOTIDE SEQUENCE [LARGE SCALE GENOMIC DNA]</scope>
</reference>
<dbReference type="Gene3D" id="1.10.10.10">
    <property type="entry name" value="Winged helix-like DNA-binding domain superfamily/Winged helix DNA-binding domain"/>
    <property type="match status" value="1"/>
</dbReference>
<dbReference type="AlphaFoldDB" id="A0A2H0YQY5"/>
<dbReference type="EMBL" id="PEXW01000015">
    <property type="protein sequence ID" value="PIS40915.1"/>
    <property type="molecule type" value="Genomic_DNA"/>
</dbReference>
<evidence type="ECO:0008006" key="3">
    <source>
        <dbReference type="Google" id="ProtNLM"/>
    </source>
</evidence>
<comment type="caution">
    <text evidence="1">The sequence shown here is derived from an EMBL/GenBank/DDBJ whole genome shotgun (WGS) entry which is preliminary data.</text>
</comment>
<evidence type="ECO:0000313" key="2">
    <source>
        <dbReference type="Proteomes" id="UP000236845"/>
    </source>
</evidence>
<gene>
    <name evidence="1" type="ORF">COT26_00775</name>
</gene>
<accession>A0A2H0YQY5</accession>
<sequence>MLEKLFGSTTRYALLRLLVFNANRFYLISELCRKTGLSPAAIRAEIKRLNESELISIDEKDGNLNIQANAENPLFPELRALFLKAQILTEYNFGAKIQKIGRVAYAALTGYFTNVNEAKTDIFIIGTVNRLKLRKIVRRFQKEIDHELRYTVMSKKEYQYRNDITDRFLYDILENRKIVLVDRLH</sequence>
<dbReference type="InterPro" id="IPR036388">
    <property type="entry name" value="WH-like_DNA-bd_sf"/>
</dbReference>
<dbReference type="InterPro" id="IPR036390">
    <property type="entry name" value="WH_DNA-bd_sf"/>
</dbReference>
<dbReference type="Proteomes" id="UP000236845">
    <property type="component" value="Unassembled WGS sequence"/>
</dbReference>
<proteinExistence type="predicted"/>
<name>A0A2H0YQY5_9BACT</name>
<evidence type="ECO:0000313" key="1">
    <source>
        <dbReference type="EMBL" id="PIS40915.1"/>
    </source>
</evidence>
<dbReference type="SUPFAM" id="SSF46785">
    <property type="entry name" value="Winged helix' DNA-binding domain"/>
    <property type="match status" value="1"/>
</dbReference>